<evidence type="ECO:0000313" key="2">
    <source>
        <dbReference type="EMBL" id="EGJ69672.1"/>
    </source>
</evidence>
<name>A0A828ST88_ACIBA</name>
<dbReference type="InterPro" id="IPR050900">
    <property type="entry name" value="Transposase_IS3/IS150/IS904"/>
</dbReference>
<dbReference type="AlphaFoldDB" id="A0A828ST88"/>
<organism evidence="2 3">
    <name type="scientific">Acinetobacter baumannii 6014059</name>
    <dbReference type="NCBI Taxonomy" id="525242"/>
    <lineage>
        <taxon>Bacteria</taxon>
        <taxon>Pseudomonadati</taxon>
        <taxon>Pseudomonadota</taxon>
        <taxon>Gammaproteobacteria</taxon>
        <taxon>Moraxellales</taxon>
        <taxon>Moraxellaceae</taxon>
        <taxon>Acinetobacter</taxon>
        <taxon>Acinetobacter calcoaceticus/baumannii complex</taxon>
    </lineage>
</organism>
<accession>A0A828ST88</accession>
<dbReference type="PANTHER" id="PTHR46889:SF5">
    <property type="entry name" value="INTEGRASE PROTEIN"/>
    <property type="match status" value="1"/>
</dbReference>
<dbReference type="Proteomes" id="UP000003204">
    <property type="component" value="Unassembled WGS sequence"/>
</dbReference>
<dbReference type="InterPro" id="IPR025948">
    <property type="entry name" value="HTH-like_dom"/>
</dbReference>
<evidence type="ECO:0000313" key="3">
    <source>
        <dbReference type="Proteomes" id="UP000003204"/>
    </source>
</evidence>
<reference evidence="2 3" key="1">
    <citation type="submission" date="2011-04" db="EMBL/GenBank/DDBJ databases">
        <authorList>
            <person name="Weinstock G."/>
            <person name="Sodergren E."/>
            <person name="Clifton S."/>
            <person name="Fulton L."/>
            <person name="Fulton B."/>
            <person name="Courtney L."/>
            <person name="Fronick C."/>
            <person name="Harrison M."/>
            <person name="Strong C."/>
            <person name="Farmer C."/>
            <person name="Delahaunty K."/>
            <person name="Markovic C."/>
            <person name="Hall O."/>
            <person name="Minx P."/>
            <person name="Tomlinson C."/>
            <person name="Mitreva M."/>
            <person name="Hou S."/>
            <person name="Chen J."/>
            <person name="Wollam A."/>
            <person name="Pepin K.H."/>
            <person name="Johnson M."/>
            <person name="Bhonagiri V."/>
            <person name="Zhang X."/>
            <person name="Suruliraj S."/>
            <person name="Warren W."/>
            <person name="Chinwalla A."/>
            <person name="Mardis E.R."/>
            <person name="Wilson R.K."/>
        </authorList>
    </citation>
    <scope>NUCLEOTIDE SEQUENCE [LARGE SCALE GENOMIC DNA]</scope>
    <source>
        <strain evidence="2 3">6014059</strain>
    </source>
</reference>
<dbReference type="Pfam" id="PF13276">
    <property type="entry name" value="HTH_21"/>
    <property type="match status" value="1"/>
</dbReference>
<protein>
    <recommendedName>
        <fullName evidence="1">HTH-like domain-containing protein</fullName>
    </recommendedName>
</protein>
<comment type="caution">
    <text evidence="2">The sequence shown here is derived from an EMBL/GenBank/DDBJ whole genome shotgun (WGS) entry which is preliminary data.</text>
</comment>
<sequence>MKQKRYSFPITLMARLLHVSVSCFYDWLKRGVSKRTIQRNQQMILVKIAHEETRQSYGYIRLTKYLQAQGIKMSMYAVRQIKALNHLYCKRHKRFKRTTNSDHNRAIYENLLEQQFSMTRPNQAWSSDITYIWTVEG</sequence>
<evidence type="ECO:0000259" key="1">
    <source>
        <dbReference type="Pfam" id="PF13276"/>
    </source>
</evidence>
<dbReference type="PANTHER" id="PTHR46889">
    <property type="entry name" value="TRANSPOSASE INSF FOR INSERTION SEQUENCE IS3B-RELATED"/>
    <property type="match status" value="1"/>
</dbReference>
<proteinExistence type="predicted"/>
<feature type="domain" description="HTH-like" evidence="1">
    <location>
        <begin position="39"/>
        <end position="95"/>
    </location>
</feature>
<gene>
    <name evidence="2" type="ORF">HMPREF0022_00553</name>
</gene>
<dbReference type="EMBL" id="ACYS02000014">
    <property type="protein sequence ID" value="EGJ69672.1"/>
    <property type="molecule type" value="Genomic_DNA"/>
</dbReference>